<dbReference type="Proteomes" id="UP000050378">
    <property type="component" value="Unassembled WGS sequence"/>
</dbReference>
<feature type="signal peptide" evidence="1">
    <location>
        <begin position="1"/>
        <end position="22"/>
    </location>
</feature>
<keyword evidence="1" id="KW-0732">Signal</keyword>
<name>A0A0P7EH44_9GAMM</name>
<gene>
    <name evidence="2" type="ORF">AOG27_05930</name>
</gene>
<feature type="chain" id="PRO_5006138476" description="DUF2541 domain-containing protein" evidence="1">
    <location>
        <begin position="23"/>
        <end position="143"/>
    </location>
</feature>
<evidence type="ECO:0000313" key="3">
    <source>
        <dbReference type="Proteomes" id="UP000050378"/>
    </source>
</evidence>
<evidence type="ECO:0008006" key="4">
    <source>
        <dbReference type="Google" id="ProtNLM"/>
    </source>
</evidence>
<dbReference type="RefSeq" id="WP_054552092.1">
    <property type="nucleotide sequence ID" value="NZ_LJTC01000003.1"/>
</dbReference>
<reference evidence="2 3" key="1">
    <citation type="submission" date="2015-09" db="EMBL/GenBank/DDBJ databases">
        <title>Draft Genome Sequence of Pseudoalteromonas lipolytica UCD-48B.</title>
        <authorList>
            <person name="Krusor M."/>
            <person name="Coil D.A."/>
            <person name="Lang J.M."/>
            <person name="Eisen J.A."/>
            <person name="Alexiev A."/>
        </authorList>
    </citation>
    <scope>NUCLEOTIDE SEQUENCE [LARGE SCALE GENOMIC DNA]</scope>
    <source>
        <strain evidence="2 3">UCD-48B</strain>
    </source>
</reference>
<dbReference type="AlphaFoldDB" id="A0A0P7EH44"/>
<protein>
    <recommendedName>
        <fullName evidence="4">DUF2541 domain-containing protein</fullName>
    </recommendedName>
</protein>
<evidence type="ECO:0000256" key="1">
    <source>
        <dbReference type="SAM" id="SignalP"/>
    </source>
</evidence>
<accession>A0A0P7EH44</accession>
<dbReference type="PATRIC" id="fig|570156.3.peg.2172"/>
<organism evidence="2 3">
    <name type="scientific">Pseudoalteromonas lipolytica</name>
    <dbReference type="NCBI Taxonomy" id="570156"/>
    <lineage>
        <taxon>Bacteria</taxon>
        <taxon>Pseudomonadati</taxon>
        <taxon>Pseudomonadota</taxon>
        <taxon>Gammaproteobacteria</taxon>
        <taxon>Alteromonadales</taxon>
        <taxon>Pseudoalteromonadaceae</taxon>
        <taxon>Pseudoalteromonas</taxon>
    </lineage>
</organism>
<comment type="caution">
    <text evidence="2">The sequence shown here is derived from an EMBL/GenBank/DDBJ whole genome shotgun (WGS) entry which is preliminary data.</text>
</comment>
<evidence type="ECO:0000313" key="2">
    <source>
        <dbReference type="EMBL" id="KPM84434.1"/>
    </source>
</evidence>
<dbReference type="EMBL" id="LJTC01000003">
    <property type="protein sequence ID" value="KPM84434.1"/>
    <property type="molecule type" value="Genomic_DNA"/>
</dbReference>
<sequence>MKLIKLITLTTFLALTSMQSLASDDEWKTIAEKKVSYKSETDTVNPITSSRYSHIKIKCTHGTVNLKKIKVIMNTGEEKVFDNLGVLTKGMSSRSLSLPDKNDAKLDKIKLEYESVGSTALSMAGVTEKAEVEILAKKAKKDD</sequence>
<proteinExistence type="predicted"/>
<dbReference type="OrthoDB" id="6195808at2"/>